<dbReference type="Proteomes" id="UP000008909">
    <property type="component" value="Unassembled WGS sequence"/>
</dbReference>
<dbReference type="InterPro" id="IPR013085">
    <property type="entry name" value="U1-CZ_Znf_C2H2"/>
</dbReference>
<name>G7Y8K4_CLOSI</name>
<evidence type="ECO:0000256" key="5">
    <source>
        <dbReference type="SAM" id="MobiDB-lite"/>
    </source>
</evidence>
<feature type="domain" description="C3H1-type" evidence="6">
    <location>
        <begin position="141"/>
        <end position="169"/>
    </location>
</feature>
<feature type="region of interest" description="Disordered" evidence="5">
    <location>
        <begin position="1"/>
        <end position="87"/>
    </location>
</feature>
<evidence type="ECO:0000256" key="1">
    <source>
        <dbReference type="ARBA" id="ARBA00022723"/>
    </source>
</evidence>
<evidence type="ECO:0000256" key="4">
    <source>
        <dbReference type="PROSITE-ProRule" id="PRU00723"/>
    </source>
</evidence>
<dbReference type="Pfam" id="PF06220">
    <property type="entry name" value="zf-U1"/>
    <property type="match status" value="1"/>
</dbReference>
<dbReference type="AlphaFoldDB" id="G7Y8K4"/>
<feature type="compositionally biased region" description="Basic and acidic residues" evidence="5">
    <location>
        <begin position="56"/>
        <end position="66"/>
    </location>
</feature>
<keyword evidence="2 4" id="KW-0863">Zinc-finger</keyword>
<reference evidence="7" key="1">
    <citation type="journal article" date="2011" name="Genome Biol.">
        <title>The draft genome of the carcinogenic human liver fluke Clonorchis sinensis.</title>
        <authorList>
            <person name="Wang X."/>
            <person name="Chen W."/>
            <person name="Huang Y."/>
            <person name="Sun J."/>
            <person name="Men J."/>
            <person name="Liu H."/>
            <person name="Luo F."/>
            <person name="Guo L."/>
            <person name="Lv X."/>
            <person name="Deng C."/>
            <person name="Zhou C."/>
            <person name="Fan Y."/>
            <person name="Li X."/>
            <person name="Huang L."/>
            <person name="Hu Y."/>
            <person name="Liang C."/>
            <person name="Hu X."/>
            <person name="Xu J."/>
            <person name="Yu X."/>
        </authorList>
    </citation>
    <scope>NUCLEOTIDE SEQUENCE [LARGE SCALE GENOMIC DNA]</scope>
    <source>
        <strain evidence="7">Henan</strain>
    </source>
</reference>
<dbReference type="PANTHER" id="PTHR16465:SF0">
    <property type="entry name" value="ZINC FINGER MATRIN-TYPE PROTEIN 5"/>
    <property type="match status" value="1"/>
</dbReference>
<dbReference type="InterPro" id="IPR003604">
    <property type="entry name" value="Matrin/U1-like-C_Znf_C2H2"/>
</dbReference>
<protein>
    <submittedName>
        <fullName evidence="7">U11/U12 small nuclear ribonucleoprotein 20 20kDa protein</fullName>
    </submittedName>
</protein>
<keyword evidence="3 4" id="KW-0862">Zinc</keyword>
<feature type="compositionally biased region" description="Basic and acidic residues" evidence="5">
    <location>
        <begin position="73"/>
        <end position="84"/>
    </location>
</feature>
<feature type="zinc finger region" description="C3H1-type" evidence="4">
    <location>
        <begin position="141"/>
        <end position="169"/>
    </location>
</feature>
<keyword evidence="7" id="KW-0687">Ribonucleoprotein</keyword>
<dbReference type="GO" id="GO:0008270">
    <property type="term" value="F:zinc ion binding"/>
    <property type="evidence" value="ECO:0007669"/>
    <property type="project" value="UniProtKB-KW"/>
</dbReference>
<evidence type="ECO:0000313" key="7">
    <source>
        <dbReference type="EMBL" id="GAA49289.1"/>
    </source>
</evidence>
<dbReference type="SUPFAM" id="SSF57667">
    <property type="entry name" value="beta-beta-alpha zinc fingers"/>
    <property type="match status" value="1"/>
</dbReference>
<proteinExistence type="predicted"/>
<dbReference type="InterPro" id="IPR036236">
    <property type="entry name" value="Znf_C2H2_sf"/>
</dbReference>
<evidence type="ECO:0000256" key="2">
    <source>
        <dbReference type="ARBA" id="ARBA00022771"/>
    </source>
</evidence>
<evidence type="ECO:0000313" key="8">
    <source>
        <dbReference type="Proteomes" id="UP000008909"/>
    </source>
</evidence>
<dbReference type="InterPro" id="IPR000571">
    <property type="entry name" value="Znf_CCCH"/>
</dbReference>
<gene>
    <name evidence="7" type="ORF">CLF_102816</name>
</gene>
<dbReference type="PROSITE" id="PS50103">
    <property type="entry name" value="ZF_C3H1"/>
    <property type="match status" value="1"/>
</dbReference>
<reference key="2">
    <citation type="submission" date="2011-10" db="EMBL/GenBank/DDBJ databases">
        <title>The genome and transcriptome sequence of Clonorchis sinensis provide insights into the carcinogenic liver fluke.</title>
        <authorList>
            <person name="Wang X."/>
            <person name="Huang Y."/>
            <person name="Chen W."/>
            <person name="Liu H."/>
            <person name="Guo L."/>
            <person name="Chen Y."/>
            <person name="Luo F."/>
            <person name="Zhou W."/>
            <person name="Sun J."/>
            <person name="Mao Q."/>
            <person name="Liang P."/>
            <person name="Zhou C."/>
            <person name="Tian Y."/>
            <person name="Men J."/>
            <person name="Lv X."/>
            <person name="Huang L."/>
            <person name="Zhou J."/>
            <person name="Hu Y."/>
            <person name="Li R."/>
            <person name="Zhang F."/>
            <person name="Lei H."/>
            <person name="Li X."/>
            <person name="Hu X."/>
            <person name="Liang C."/>
            <person name="Xu J."/>
            <person name="Wu Z."/>
            <person name="Yu X."/>
        </authorList>
    </citation>
    <scope>NUCLEOTIDE SEQUENCE</scope>
    <source>
        <strain>Henan</strain>
    </source>
</reference>
<sequence>MGGRGGPQRQSYHPPGLARDPVVNDRLDTGELNSNSSGEERPRLKLKPRTVPLNQTDDRHLSERSKAIFGTGRPREPSPLREEAPTTSSYMGKRFYCDYCDKSFPDNATNRRAHLNGVQHQQARRLHFDRYLAPQEKLVLERAKKPCIGFVRSGECSYGVLCKYSHMTPEMFHQLEQQAMNSSAHWDSTRLIHWNFAPRMIRNSRKYSPAVRTCYYLEWFKHVCLLTVARKNRIRIFRLAGNKPIFLSWSVSGSKFVSQTIQHSQFRSRRSISDLSNLSVSLPILNDRAQMVNLPEFVIGVCNSRDVQCF</sequence>
<dbReference type="GO" id="GO:0005689">
    <property type="term" value="C:U12-type spliceosomal complex"/>
    <property type="evidence" value="ECO:0007669"/>
    <property type="project" value="TreeGrafter"/>
</dbReference>
<dbReference type="SMART" id="SM00451">
    <property type="entry name" value="ZnF_U1"/>
    <property type="match status" value="1"/>
</dbReference>
<keyword evidence="1 4" id="KW-0479">Metal-binding</keyword>
<dbReference type="GO" id="GO:0003676">
    <property type="term" value="F:nucleic acid binding"/>
    <property type="evidence" value="ECO:0007669"/>
    <property type="project" value="InterPro"/>
</dbReference>
<dbReference type="Pfam" id="PF00642">
    <property type="entry name" value="zf-CCCH"/>
    <property type="match status" value="1"/>
</dbReference>
<dbReference type="Gene3D" id="3.30.160.60">
    <property type="entry name" value="Classic Zinc Finger"/>
    <property type="match status" value="1"/>
</dbReference>
<keyword evidence="8" id="KW-1185">Reference proteome</keyword>
<evidence type="ECO:0000256" key="3">
    <source>
        <dbReference type="ARBA" id="ARBA00022833"/>
    </source>
</evidence>
<organism evidence="7 8">
    <name type="scientific">Clonorchis sinensis</name>
    <name type="common">Chinese liver fluke</name>
    <dbReference type="NCBI Taxonomy" id="79923"/>
    <lineage>
        <taxon>Eukaryota</taxon>
        <taxon>Metazoa</taxon>
        <taxon>Spiralia</taxon>
        <taxon>Lophotrochozoa</taxon>
        <taxon>Platyhelminthes</taxon>
        <taxon>Trematoda</taxon>
        <taxon>Digenea</taxon>
        <taxon>Opisthorchiida</taxon>
        <taxon>Opisthorchiata</taxon>
        <taxon>Opisthorchiidae</taxon>
        <taxon>Clonorchis</taxon>
    </lineage>
</organism>
<dbReference type="PANTHER" id="PTHR16465">
    <property type="entry name" value="NUCLEASE-RELATED"/>
    <property type="match status" value="1"/>
</dbReference>
<evidence type="ECO:0000259" key="6">
    <source>
        <dbReference type="PROSITE" id="PS50103"/>
    </source>
</evidence>
<accession>G7Y8K4</accession>
<dbReference type="EMBL" id="DF142947">
    <property type="protein sequence ID" value="GAA49289.1"/>
    <property type="molecule type" value="Genomic_DNA"/>
</dbReference>